<reference evidence="3" key="1">
    <citation type="submission" date="2021-06" db="EMBL/GenBank/DDBJ databases">
        <authorList>
            <person name="Kallberg Y."/>
            <person name="Tangrot J."/>
            <person name="Rosling A."/>
        </authorList>
    </citation>
    <scope>NUCLEOTIDE SEQUENCE</scope>
    <source>
        <strain evidence="3">FL966</strain>
    </source>
</reference>
<organism evidence="3 4">
    <name type="scientific">Cetraspora pellucida</name>
    <dbReference type="NCBI Taxonomy" id="1433469"/>
    <lineage>
        <taxon>Eukaryota</taxon>
        <taxon>Fungi</taxon>
        <taxon>Fungi incertae sedis</taxon>
        <taxon>Mucoromycota</taxon>
        <taxon>Glomeromycotina</taxon>
        <taxon>Glomeromycetes</taxon>
        <taxon>Diversisporales</taxon>
        <taxon>Gigasporaceae</taxon>
        <taxon>Cetraspora</taxon>
    </lineage>
</organism>
<dbReference type="EMBL" id="CAJVQA010016817">
    <property type="protein sequence ID" value="CAG8745200.1"/>
    <property type="molecule type" value="Genomic_DNA"/>
</dbReference>
<proteinExistence type="predicted"/>
<evidence type="ECO:0000313" key="3">
    <source>
        <dbReference type="EMBL" id="CAG8745200.1"/>
    </source>
</evidence>
<evidence type="ECO:0000256" key="2">
    <source>
        <dbReference type="SAM" id="Phobius"/>
    </source>
</evidence>
<keyword evidence="2" id="KW-0812">Transmembrane</keyword>
<sequence length="166" mass="19298">DDDNISKIKQRKTKKRKDNIKLLKNSDSNKQPRIEEQMPTIILTKRREDSAYVDDVDYEEIHDCSNNKLDKSSKNDFPDADTVDLNKEISYQWDDSGDLEKELFTPLVNECSSLRAKKDFIKVYLKGKNSINQLYEKEGPRKALAVLNIGYMISQLFIFTSTLQNL</sequence>
<keyword evidence="2" id="KW-0472">Membrane</keyword>
<gene>
    <name evidence="3" type="ORF">CPELLU_LOCUS14331</name>
</gene>
<feature type="region of interest" description="Disordered" evidence="1">
    <location>
        <begin position="1"/>
        <end position="38"/>
    </location>
</feature>
<name>A0A9N9IQA7_9GLOM</name>
<keyword evidence="2" id="KW-1133">Transmembrane helix</keyword>
<feature type="compositionally biased region" description="Basic residues" evidence="1">
    <location>
        <begin position="8"/>
        <end position="18"/>
    </location>
</feature>
<dbReference type="Proteomes" id="UP000789759">
    <property type="component" value="Unassembled WGS sequence"/>
</dbReference>
<feature type="transmembrane region" description="Helical" evidence="2">
    <location>
        <begin position="143"/>
        <end position="163"/>
    </location>
</feature>
<keyword evidence="4" id="KW-1185">Reference proteome</keyword>
<evidence type="ECO:0000256" key="1">
    <source>
        <dbReference type="SAM" id="MobiDB-lite"/>
    </source>
</evidence>
<dbReference type="AlphaFoldDB" id="A0A9N9IQA7"/>
<evidence type="ECO:0000313" key="4">
    <source>
        <dbReference type="Proteomes" id="UP000789759"/>
    </source>
</evidence>
<comment type="caution">
    <text evidence="3">The sequence shown here is derived from an EMBL/GenBank/DDBJ whole genome shotgun (WGS) entry which is preliminary data.</text>
</comment>
<accession>A0A9N9IQA7</accession>
<protein>
    <submittedName>
        <fullName evidence="3">4784_t:CDS:1</fullName>
    </submittedName>
</protein>
<feature type="non-terminal residue" evidence="3">
    <location>
        <position position="1"/>
    </location>
</feature>